<dbReference type="AlphaFoldDB" id="A0A1Y5MMW9"/>
<dbReference type="EMBL" id="NDYN01000008">
    <property type="protein sequence ID" value="OUT07022.1"/>
    <property type="molecule type" value="Genomic_DNA"/>
</dbReference>
<proteinExistence type="predicted"/>
<accession>A0A1Y5MMW9</accession>
<dbReference type="Proteomes" id="UP000196317">
    <property type="component" value="Unassembled WGS sequence"/>
</dbReference>
<sequence length="86" mass="9832">MRLEITTAGKGGAIIAIEPKKIKEFTSHLRTYGVSSVKEAPQELINMAYDLFYINKNLRKQVRELIEQGYNNENKQTQSNDITTND</sequence>
<organism evidence="1 2">
    <name type="scientific">Campylobacter concisus</name>
    <dbReference type="NCBI Taxonomy" id="199"/>
    <lineage>
        <taxon>Bacteria</taxon>
        <taxon>Pseudomonadati</taxon>
        <taxon>Campylobacterota</taxon>
        <taxon>Epsilonproteobacteria</taxon>
        <taxon>Campylobacterales</taxon>
        <taxon>Campylobacteraceae</taxon>
        <taxon>Campylobacter</taxon>
    </lineage>
</organism>
<evidence type="ECO:0000313" key="2">
    <source>
        <dbReference type="Proteomes" id="UP000196317"/>
    </source>
</evidence>
<reference evidence="1 2" key="1">
    <citation type="submission" date="2017-04" db="EMBL/GenBank/DDBJ databases">
        <title>Complete genome of Campylobacter concisus ATCC 33237T and draft genomes for an additional eight well characterized C. concisus strains.</title>
        <authorList>
            <person name="Cornelius A.J."/>
            <person name="Miller W.G."/>
            <person name="Lastovica A.J."/>
            <person name="On S.L."/>
            <person name="French N.P."/>
            <person name="Vandenberg O."/>
            <person name="Biggs P.J."/>
        </authorList>
    </citation>
    <scope>NUCLEOTIDE SEQUENCE [LARGE SCALE GENOMIC DNA]</scope>
    <source>
        <strain evidence="1 2">CCUG 19995</strain>
    </source>
</reference>
<comment type="caution">
    <text evidence="1">The sequence shown here is derived from an EMBL/GenBank/DDBJ whole genome shotgun (WGS) entry which is preliminary data.</text>
</comment>
<protein>
    <submittedName>
        <fullName evidence="1">Uncharacterized protein</fullName>
    </submittedName>
</protein>
<evidence type="ECO:0000313" key="1">
    <source>
        <dbReference type="EMBL" id="OUT07022.1"/>
    </source>
</evidence>
<name>A0A1Y5MMW9_9BACT</name>
<dbReference type="RefSeq" id="WP_087583605.1">
    <property type="nucleotide sequence ID" value="NZ_CABPUI010000011.1"/>
</dbReference>
<gene>
    <name evidence="1" type="ORF">B9N65_08645</name>
</gene>